<feature type="compositionally biased region" description="Acidic residues" evidence="2">
    <location>
        <begin position="939"/>
        <end position="955"/>
    </location>
</feature>
<feature type="region of interest" description="Disordered" evidence="2">
    <location>
        <begin position="574"/>
        <end position="687"/>
    </location>
</feature>
<protein>
    <recommendedName>
        <fullName evidence="7">Transcription elongation regulator 1</fullName>
    </recommendedName>
</protein>
<dbReference type="PANTHER" id="PTHR15377">
    <property type="entry name" value="TRANSCRIPTION ELONGATION REGULATOR 1"/>
    <property type="match status" value="1"/>
</dbReference>
<feature type="compositionally biased region" description="Basic residues" evidence="2">
    <location>
        <begin position="885"/>
        <end position="902"/>
    </location>
</feature>
<dbReference type="EMBL" id="CAXLJM020000015">
    <property type="protein sequence ID" value="CAL8082305.1"/>
    <property type="molecule type" value="Genomic_DNA"/>
</dbReference>
<dbReference type="SMART" id="SM00441">
    <property type="entry name" value="FF"/>
    <property type="match status" value="6"/>
</dbReference>
<dbReference type="PANTHER" id="PTHR15377:SF3">
    <property type="entry name" value="WW DOMAIN-CONTAINING PROTEIN"/>
    <property type="match status" value="1"/>
</dbReference>
<feature type="region of interest" description="Disordered" evidence="2">
    <location>
        <begin position="1177"/>
        <end position="1197"/>
    </location>
</feature>
<dbReference type="Pfam" id="PF00397">
    <property type="entry name" value="WW"/>
    <property type="match status" value="2"/>
</dbReference>
<feature type="compositionally biased region" description="Pro residues" evidence="2">
    <location>
        <begin position="281"/>
        <end position="294"/>
    </location>
</feature>
<feature type="compositionally biased region" description="Gly residues" evidence="2">
    <location>
        <begin position="42"/>
        <end position="69"/>
    </location>
</feature>
<keyword evidence="6" id="KW-1185">Reference proteome</keyword>
<name>A0ABP1PY98_9HEXA</name>
<dbReference type="PROSITE" id="PS51676">
    <property type="entry name" value="FF"/>
    <property type="match status" value="4"/>
</dbReference>
<feature type="region of interest" description="Disordered" evidence="2">
    <location>
        <begin position="1"/>
        <end position="142"/>
    </location>
</feature>
<feature type="compositionally biased region" description="Basic and acidic residues" evidence="2">
    <location>
        <begin position="641"/>
        <end position="670"/>
    </location>
</feature>
<dbReference type="PROSITE" id="PS01159">
    <property type="entry name" value="WW_DOMAIN_1"/>
    <property type="match status" value="1"/>
</dbReference>
<dbReference type="Pfam" id="PF01846">
    <property type="entry name" value="FF"/>
    <property type="match status" value="5"/>
</dbReference>
<dbReference type="InterPro" id="IPR002713">
    <property type="entry name" value="FF_domain"/>
</dbReference>
<dbReference type="InterPro" id="IPR036517">
    <property type="entry name" value="FF_domain_sf"/>
</dbReference>
<dbReference type="SUPFAM" id="SSF51045">
    <property type="entry name" value="WW domain"/>
    <property type="match status" value="3"/>
</dbReference>
<comment type="caution">
    <text evidence="5">The sequence shown here is derived from an EMBL/GenBank/DDBJ whole genome shotgun (WGS) entry which is preliminary data.</text>
</comment>
<gene>
    <name evidence="5" type="ORF">ODALV1_LOCUS5168</name>
</gene>
<dbReference type="InterPro" id="IPR001202">
    <property type="entry name" value="WW_dom"/>
</dbReference>
<dbReference type="Proteomes" id="UP001642540">
    <property type="component" value="Unassembled WGS sequence"/>
</dbReference>
<feature type="compositionally biased region" description="Basic and acidic residues" evidence="2">
    <location>
        <begin position="593"/>
        <end position="634"/>
    </location>
</feature>
<evidence type="ECO:0000256" key="2">
    <source>
        <dbReference type="SAM" id="MobiDB-lite"/>
    </source>
</evidence>
<feature type="region of interest" description="Disordered" evidence="2">
    <location>
        <begin position="177"/>
        <end position="352"/>
    </location>
</feature>
<sequence>MTENTTDIGGPPSGPGGPTGGGGFEDFYPHDNFSEFNNDNSSGGGPWRGNRGGGGGGWRGRGGGRGGPFDNGFGNRGMQLPRFRGGRGGFMGQGNMRGGPGPRGPPGFMGNRGGGKFRHPGPHGDGWQNNGPPGPHGHMGGGMGQGPEGMGSMSNVEENVWAEAKTPDGKSYFYHTDTRETTWERPEGPGVRIIRHEEVGSVGTKSGSGGNSNSDAFPNGSTNNANQGSGPGRPAPAQEPNIQGPPGPSDFPNPGPGGHPPQFPFGQQPMPSGGPGGPQFQQPPPNQLQGPPMPNQVKDPNRMPMIPNAAPPLRPNVAFGMPPQMRPPGPPFPIPDGSASMPGGDDKPPLDVLAPKLPQIPPQQPHHPPGFPGFGPMGGPPPFVMQPPPVFPQNIPFGQPWGPLGGVPAPTGVPPPLFNVEPVIAGMDPKVIAKAYEWSEHISPDGKTYYYNSKTNASVWEKPPALMEFEEMQKSIARTNTSKEKPTDKAEGGVAEPPKSKEAKKQTDAKKATGEKCRPISSTPVAGTPWCVVWTGDKRVFFFNPSTKQSVWDRPKDLVGRVDVDELLRNCPDKSGAKVKKVEATSTTSPQTETEKVNPVEPTLKVEIKDTKIIVEKREHEGDDDPPSKKQKTDDADEESESKSVEEESEELGEKKDDDKTKIETKDALRDANTSEAEARAAKERATHPLEVRLKQFREMLIEKQVSAFSTWEKELHKIVFDSRYLLLTSKERKAAFDNYVKERAEEERKEKKTRMKQVKEHFMKFLDEVQSQNYPKLSFNEFVQKYGRDERFKAVEKSRDREAYFIEHISETKRREKEERAHSKEKTKDMFLDCLRDKVFDYHLKWADIRKKFESDSRFSVVDPEEKEELFRIHQKKLKAEAKARKKKKKAKSKEKAKRLKEKPQKGVTEENESDGGVQDKSGSKSDEDSKSDKMEDVSEEEEGCITDDSEDDNREDRERKEREAASMREREKEVQRALAGHLRDRDKERDLYRHEEAVQEFQSLLADLVRTSDVTWKDVKKAAKRDRRWSAVSFLSKEEMEDLFLHHCENISRKKKQRFRELLEEAGVKLNSTWKDMRKKIKDDPRYVKFSSSERKCEREFEVYLKDKSSSMKSEFRELLKETKTLTYRTKQQIRENPHMIKDIEALLGKDKRYLTMDSMPDERHRLLVEYLDDLERKGVPPPPTASEPSRRMKV</sequence>
<feature type="compositionally biased region" description="Basic and acidic residues" evidence="2">
    <location>
        <begin position="177"/>
        <end position="187"/>
    </location>
</feature>
<evidence type="ECO:0000259" key="3">
    <source>
        <dbReference type="PROSITE" id="PS50020"/>
    </source>
</evidence>
<feature type="compositionally biased region" description="Basic and acidic residues" evidence="2">
    <location>
        <begin position="677"/>
        <end position="687"/>
    </location>
</feature>
<accession>A0ABP1PY98</accession>
<evidence type="ECO:0000259" key="4">
    <source>
        <dbReference type="PROSITE" id="PS51676"/>
    </source>
</evidence>
<feature type="compositionally biased region" description="Basic and acidic residues" evidence="2">
    <location>
        <begin position="956"/>
        <end position="984"/>
    </location>
</feature>
<dbReference type="Pfam" id="PF23517">
    <property type="entry name" value="WW_TCERG1"/>
    <property type="match status" value="1"/>
</dbReference>
<dbReference type="InterPro" id="IPR045148">
    <property type="entry name" value="TCRG1-like"/>
</dbReference>
<feature type="region of interest" description="Disordered" evidence="2">
    <location>
        <begin position="477"/>
        <end position="520"/>
    </location>
</feature>
<feature type="compositionally biased region" description="Basic and acidic residues" evidence="2">
    <location>
        <begin position="923"/>
        <end position="938"/>
    </location>
</feature>
<proteinExistence type="predicted"/>
<evidence type="ECO:0000313" key="5">
    <source>
        <dbReference type="EMBL" id="CAL8082305.1"/>
    </source>
</evidence>
<feature type="domain" description="FF" evidence="4">
    <location>
        <begin position="1053"/>
        <end position="1109"/>
    </location>
</feature>
<keyword evidence="1" id="KW-0677">Repeat</keyword>
<feature type="compositionally biased region" description="Basic and acidic residues" evidence="2">
    <location>
        <begin position="574"/>
        <end position="583"/>
    </location>
</feature>
<feature type="compositionally biased region" description="Polar residues" evidence="2">
    <location>
        <begin position="215"/>
        <end position="228"/>
    </location>
</feature>
<feature type="domain" description="WW" evidence="3">
    <location>
        <begin position="528"/>
        <end position="557"/>
    </location>
</feature>
<reference evidence="5 6" key="1">
    <citation type="submission" date="2024-08" db="EMBL/GenBank/DDBJ databases">
        <authorList>
            <person name="Cucini C."/>
            <person name="Frati F."/>
        </authorList>
    </citation>
    <scope>NUCLEOTIDE SEQUENCE [LARGE SCALE GENOMIC DNA]</scope>
</reference>
<feature type="domain" description="WW" evidence="3">
    <location>
        <begin position="438"/>
        <end position="465"/>
    </location>
</feature>
<organism evidence="5 6">
    <name type="scientific">Orchesella dallaii</name>
    <dbReference type="NCBI Taxonomy" id="48710"/>
    <lineage>
        <taxon>Eukaryota</taxon>
        <taxon>Metazoa</taxon>
        <taxon>Ecdysozoa</taxon>
        <taxon>Arthropoda</taxon>
        <taxon>Hexapoda</taxon>
        <taxon>Collembola</taxon>
        <taxon>Entomobryomorpha</taxon>
        <taxon>Entomobryoidea</taxon>
        <taxon>Orchesellidae</taxon>
        <taxon>Orchesellinae</taxon>
        <taxon>Orchesella</taxon>
    </lineage>
</organism>
<feature type="region of interest" description="Disordered" evidence="2">
    <location>
        <begin position="881"/>
        <end position="984"/>
    </location>
</feature>
<feature type="compositionally biased region" description="Basic and acidic residues" evidence="2">
    <location>
        <begin position="481"/>
        <end position="491"/>
    </location>
</feature>
<dbReference type="InterPro" id="IPR057565">
    <property type="entry name" value="WW_TCRG1_3rd"/>
</dbReference>
<feature type="compositionally biased region" description="Basic and acidic residues" evidence="2">
    <location>
        <begin position="498"/>
        <end position="518"/>
    </location>
</feature>
<dbReference type="PROSITE" id="PS50020">
    <property type="entry name" value="WW_DOMAIN_2"/>
    <property type="match status" value="3"/>
</dbReference>
<dbReference type="Gene3D" id="2.20.70.10">
    <property type="match status" value="3"/>
</dbReference>
<dbReference type="SMART" id="SM00456">
    <property type="entry name" value="WW"/>
    <property type="match status" value="3"/>
</dbReference>
<feature type="domain" description="WW" evidence="3">
    <location>
        <begin position="161"/>
        <end position="188"/>
    </location>
</feature>
<feature type="compositionally biased region" description="Low complexity" evidence="2">
    <location>
        <begin position="70"/>
        <end position="83"/>
    </location>
</feature>
<dbReference type="SUPFAM" id="SSF81698">
    <property type="entry name" value="FF domain"/>
    <property type="match status" value="5"/>
</dbReference>
<evidence type="ECO:0000256" key="1">
    <source>
        <dbReference type="ARBA" id="ARBA00022737"/>
    </source>
</evidence>
<feature type="compositionally biased region" description="Pro residues" evidence="2">
    <location>
        <begin position="324"/>
        <end position="334"/>
    </location>
</feature>
<feature type="domain" description="FF" evidence="4">
    <location>
        <begin position="825"/>
        <end position="878"/>
    </location>
</feature>
<evidence type="ECO:0008006" key="7">
    <source>
        <dbReference type="Google" id="ProtNLM"/>
    </source>
</evidence>
<feature type="compositionally biased region" description="Pro residues" evidence="2">
    <location>
        <begin position="243"/>
        <end position="263"/>
    </location>
</feature>
<evidence type="ECO:0000313" key="6">
    <source>
        <dbReference type="Proteomes" id="UP001642540"/>
    </source>
</evidence>
<feature type="domain" description="FF" evidence="4">
    <location>
        <begin position="690"/>
        <end position="743"/>
    </location>
</feature>
<dbReference type="Gene3D" id="1.10.10.440">
    <property type="entry name" value="FF domain"/>
    <property type="match status" value="6"/>
</dbReference>
<feature type="compositionally biased region" description="Gly residues" evidence="2">
    <location>
        <begin position="86"/>
        <end position="101"/>
    </location>
</feature>
<dbReference type="CDD" id="cd00201">
    <property type="entry name" value="WW"/>
    <property type="match status" value="3"/>
</dbReference>
<dbReference type="InterPro" id="IPR036020">
    <property type="entry name" value="WW_dom_sf"/>
</dbReference>
<feature type="domain" description="FF" evidence="4">
    <location>
        <begin position="995"/>
        <end position="1052"/>
    </location>
</feature>